<dbReference type="AlphaFoldDB" id="A0A0F9PN50"/>
<dbReference type="Pfam" id="PF08719">
    <property type="entry name" value="NADAR"/>
    <property type="match status" value="1"/>
</dbReference>
<proteinExistence type="predicted"/>
<name>A0A0F9PN50_9ZZZZ</name>
<comment type="caution">
    <text evidence="2">The sequence shown here is derived from an EMBL/GenBank/DDBJ whole genome shotgun (WGS) entry which is preliminary data.</text>
</comment>
<organism evidence="2">
    <name type="scientific">marine sediment metagenome</name>
    <dbReference type="NCBI Taxonomy" id="412755"/>
    <lineage>
        <taxon>unclassified sequences</taxon>
        <taxon>metagenomes</taxon>
        <taxon>ecological metagenomes</taxon>
    </lineage>
</organism>
<evidence type="ECO:0000259" key="1">
    <source>
        <dbReference type="Pfam" id="PF08719"/>
    </source>
</evidence>
<dbReference type="InterPro" id="IPR012816">
    <property type="entry name" value="NADAR"/>
</dbReference>
<dbReference type="EMBL" id="LAZR01005143">
    <property type="protein sequence ID" value="KKN02491.1"/>
    <property type="molecule type" value="Genomic_DNA"/>
</dbReference>
<dbReference type="CDD" id="cd15457">
    <property type="entry name" value="NADAR"/>
    <property type="match status" value="1"/>
</dbReference>
<sequence length="146" mass="17359">MSNYRRFEFSNFIPFDKPLIHRGLSYRTPEHFFQAMKTMNMIARQHIANQSTPGSAKQAGRRCSLRPNWENIKEIFMERALRYKFSKGTSWHNKLVRSCGDIIEWNYWHDQYWGRCTCSRCGGKGQNHLGVILMKLRDELRKEIGI</sequence>
<dbReference type="SUPFAM" id="SSF143990">
    <property type="entry name" value="YbiA-like"/>
    <property type="match status" value="1"/>
</dbReference>
<dbReference type="Gene3D" id="1.10.357.40">
    <property type="entry name" value="YbiA-like"/>
    <property type="match status" value="1"/>
</dbReference>
<reference evidence="2" key="1">
    <citation type="journal article" date="2015" name="Nature">
        <title>Complex archaea that bridge the gap between prokaryotes and eukaryotes.</title>
        <authorList>
            <person name="Spang A."/>
            <person name="Saw J.H."/>
            <person name="Jorgensen S.L."/>
            <person name="Zaremba-Niedzwiedzka K."/>
            <person name="Martijn J."/>
            <person name="Lind A.E."/>
            <person name="van Eijk R."/>
            <person name="Schleper C."/>
            <person name="Guy L."/>
            <person name="Ettema T.J."/>
        </authorList>
    </citation>
    <scope>NUCLEOTIDE SEQUENCE</scope>
</reference>
<accession>A0A0F9PN50</accession>
<evidence type="ECO:0000313" key="2">
    <source>
        <dbReference type="EMBL" id="KKN02491.1"/>
    </source>
</evidence>
<gene>
    <name evidence="2" type="ORF">LCGC14_1117170</name>
</gene>
<dbReference type="InterPro" id="IPR037238">
    <property type="entry name" value="YbiA-like_sf"/>
</dbReference>
<protein>
    <recommendedName>
        <fullName evidence="1">NADAR domain-containing protein</fullName>
    </recommendedName>
</protein>
<feature type="domain" description="NADAR" evidence="1">
    <location>
        <begin position="8"/>
        <end position="141"/>
    </location>
</feature>